<dbReference type="Gene3D" id="2.60.40.3440">
    <property type="match status" value="1"/>
</dbReference>
<dbReference type="Pfam" id="PF17963">
    <property type="entry name" value="Big_9"/>
    <property type="match status" value="1"/>
</dbReference>
<protein>
    <submittedName>
        <fullName evidence="1">Ig-like domain-containing protein</fullName>
    </submittedName>
</protein>
<evidence type="ECO:0000313" key="1">
    <source>
        <dbReference type="EMBL" id="MDG0794494.1"/>
    </source>
</evidence>
<keyword evidence="2" id="KW-1185">Reference proteome</keyword>
<evidence type="ECO:0000313" key="2">
    <source>
        <dbReference type="Proteomes" id="UP001153387"/>
    </source>
</evidence>
<reference evidence="1 2" key="1">
    <citation type="submission" date="2022-10" db="EMBL/GenBank/DDBJ databases">
        <title>Comparative genomic analysis of Cohnella hashimotonis sp. nov., isolated from the International Space Station.</title>
        <authorList>
            <person name="Simpson A."/>
            <person name="Venkateswaran K."/>
        </authorList>
    </citation>
    <scope>NUCLEOTIDE SEQUENCE [LARGE SCALE GENOMIC DNA]</scope>
    <source>
        <strain evidence="1 2">DSM 18997</strain>
    </source>
</reference>
<proteinExistence type="predicted"/>
<dbReference type="Proteomes" id="UP001153387">
    <property type="component" value="Unassembled WGS sequence"/>
</dbReference>
<gene>
    <name evidence="1" type="ORF">OMP38_29400</name>
</gene>
<name>A0A9X4QPM2_9BACL</name>
<sequence length="467" mass="50173">MYTAAKGTSTVTLHVEALDGANIEHIVVDGREVPVDGGEFTLGVPDEGERVAGIVVESGGERYVHRLSVQAFPSVVGLAGLTFRQGSTADGPVIRPGYDGKAGEGSGSIYAVVGENVSTVRLELQSDKANIQVSGNLQIENKGGGVWILWPKQGVNAIHISVEPENYNYSDIHVDLIRGAMPLEDLDITSAEGYETVSYEKTGPQQYYAATQMERISLYPSMRDYHGQFEIWAHGSKLASKYDPISLAEGWNDDIYIHTYDYHGGIVNIYQVVVWQGAGDPSEIGIDWNLRDEFANAATLVENNRGVIGPESSYATITPVVTGGQIERVYVDGTESFQGEAVGSYDITLGELNDGESSSAEVSLIVRIPGNKLVPKKLKLVRGVMADDAVMFAPAGETTSVGLQIHLPAGIAATPTIQVTQQPAYGSYEITESTLSYTPNEGFVGTDTIFFQVSYTYNEEGGGATSH</sequence>
<dbReference type="EMBL" id="JAPDHZ010000006">
    <property type="protein sequence ID" value="MDG0794494.1"/>
    <property type="molecule type" value="Genomic_DNA"/>
</dbReference>
<dbReference type="AlphaFoldDB" id="A0A9X4QPM2"/>
<organism evidence="1 2">
    <name type="scientific">Cohnella ginsengisoli</name>
    <dbReference type="NCBI Taxonomy" id="425004"/>
    <lineage>
        <taxon>Bacteria</taxon>
        <taxon>Bacillati</taxon>
        <taxon>Bacillota</taxon>
        <taxon>Bacilli</taxon>
        <taxon>Bacillales</taxon>
        <taxon>Paenibacillaceae</taxon>
        <taxon>Cohnella</taxon>
    </lineage>
</organism>
<accession>A0A9X4QPM2</accession>
<comment type="caution">
    <text evidence="1">The sequence shown here is derived from an EMBL/GenBank/DDBJ whole genome shotgun (WGS) entry which is preliminary data.</text>
</comment>